<accession>A0A365PPB0</accession>
<gene>
    <name evidence="2" type="ORF">DQ403_21100</name>
</gene>
<dbReference type="Gene3D" id="3.30.70.100">
    <property type="match status" value="1"/>
</dbReference>
<evidence type="ECO:0000313" key="3">
    <source>
        <dbReference type="Proteomes" id="UP000252554"/>
    </source>
</evidence>
<dbReference type="EMBL" id="QNTV01000025">
    <property type="protein sequence ID" value="RBA52178.1"/>
    <property type="molecule type" value="Genomic_DNA"/>
</dbReference>
<dbReference type="InterPro" id="IPR007138">
    <property type="entry name" value="ABM_dom"/>
</dbReference>
<reference evidence="2 3" key="1">
    <citation type="submission" date="2018-06" db="EMBL/GenBank/DDBJ databases">
        <title>Whole genome sequencing of four bacterial strains from South Shetland trench revealing bio-synthetic gene clusters.</title>
        <authorList>
            <person name="Abdel-Mageed W.M."/>
            <person name="Lehri B."/>
            <person name="Jarmusch S.A."/>
            <person name="Miranda K."/>
            <person name="Goodfellow M."/>
            <person name="Jaspars M."/>
            <person name="Karlyshev A.V."/>
        </authorList>
    </citation>
    <scope>NUCLEOTIDE SEQUENCE [LARGE SCALE GENOMIC DNA]</scope>
    <source>
        <strain evidence="2 3">SST2</strain>
    </source>
</reference>
<comment type="caution">
    <text evidence="2">The sequence shown here is derived from an EMBL/GenBank/DDBJ whole genome shotgun (WGS) entry which is preliminary data.</text>
</comment>
<dbReference type="Proteomes" id="UP000252554">
    <property type="component" value="Unassembled WGS sequence"/>
</dbReference>
<organism evidence="2 3">
    <name type="scientific">Stutzerimonas zhaodongensis</name>
    <dbReference type="NCBI Taxonomy" id="1176257"/>
    <lineage>
        <taxon>Bacteria</taxon>
        <taxon>Pseudomonadati</taxon>
        <taxon>Pseudomonadota</taxon>
        <taxon>Gammaproteobacteria</taxon>
        <taxon>Pseudomonadales</taxon>
        <taxon>Pseudomonadaceae</taxon>
        <taxon>Stutzerimonas</taxon>
    </lineage>
</organism>
<proteinExistence type="predicted"/>
<dbReference type="Pfam" id="PF03992">
    <property type="entry name" value="ABM"/>
    <property type="match status" value="1"/>
</dbReference>
<dbReference type="AlphaFoldDB" id="A0A365PPB0"/>
<protein>
    <recommendedName>
        <fullName evidence="1">ABM domain-containing protein</fullName>
    </recommendedName>
</protein>
<name>A0A365PPB0_9GAMM</name>
<evidence type="ECO:0000313" key="2">
    <source>
        <dbReference type="EMBL" id="RBA52178.1"/>
    </source>
</evidence>
<feature type="domain" description="ABM" evidence="1">
    <location>
        <begin position="5"/>
        <end position="63"/>
    </location>
</feature>
<dbReference type="InterPro" id="IPR011008">
    <property type="entry name" value="Dimeric_a/b-barrel"/>
</dbReference>
<sequence>MKDEVINIFTLSLAPEKFQEFKQLVTKIVAATSKEPGTLMYEYSVNDDHTVVHIIERYRSDAVVSHIEQTFAPFGEKFLELVTITSLMVYGTPDEPTRKHLDAFGAVYMTSFDGFTRT</sequence>
<dbReference type="RefSeq" id="WP_128121826.1">
    <property type="nucleotide sequence ID" value="NZ_QNTV01000025.1"/>
</dbReference>
<evidence type="ECO:0000259" key="1">
    <source>
        <dbReference type="Pfam" id="PF03992"/>
    </source>
</evidence>
<dbReference type="SUPFAM" id="SSF54909">
    <property type="entry name" value="Dimeric alpha+beta barrel"/>
    <property type="match status" value="1"/>
</dbReference>